<keyword evidence="2" id="KW-0186">Copper</keyword>
<comment type="similarity">
    <text evidence="1">Belongs to the SCO1/2 family.</text>
</comment>
<gene>
    <name evidence="6" type="ORF">KL928_001090</name>
</gene>
<accession>A0AAN6DL49</accession>
<dbReference type="Gene3D" id="3.40.30.10">
    <property type="entry name" value="Glutaredoxin"/>
    <property type="match status" value="1"/>
</dbReference>
<evidence type="ECO:0000313" key="6">
    <source>
        <dbReference type="EMBL" id="KAG7821006.1"/>
    </source>
</evidence>
<keyword evidence="5" id="KW-0812">Transmembrane</keyword>
<dbReference type="PANTHER" id="PTHR12151:SF5">
    <property type="entry name" value="AT19154P"/>
    <property type="match status" value="1"/>
</dbReference>
<sequence>MSYWSYLVKLYLKKLTDFNTPFMMLRPLFRPAKRDLRFITRGFSLSRMTLNELKSNDPKPEEEAPKMKRKPLSRLPVGGPDYSKQTLKKNPIEFLTWKAVVVFVIFGSALTYVFTNEKEKLKLRREAEQNRGMGKPLIGGPFNLIDTDGKPFTQENLKGKFSIIYFGFTHCPDICPDELDKLGLILDGLKSKHNIELQPIFITCDPARDSPEVIKEYLKDFHPSIIGLTGDYDEIKKCCKNYRVYFSTPRTIKPGQDYLVDHSIFFYFMDPEGEFIDVLGRQYDAEEAIDKIKSNISVYQPRAEREKAKAGWLGFLYK</sequence>
<dbReference type="RefSeq" id="XP_043061549.1">
    <property type="nucleotide sequence ID" value="XM_043201417.1"/>
</dbReference>
<evidence type="ECO:0000256" key="2">
    <source>
        <dbReference type="PIRSR" id="PIRSR603782-1"/>
    </source>
</evidence>
<dbReference type="GO" id="GO:0005739">
    <property type="term" value="C:mitochondrion"/>
    <property type="evidence" value="ECO:0007669"/>
    <property type="project" value="GOC"/>
</dbReference>
<evidence type="ECO:0000256" key="5">
    <source>
        <dbReference type="SAM" id="Phobius"/>
    </source>
</evidence>
<dbReference type="GO" id="GO:0005507">
    <property type="term" value="F:copper ion binding"/>
    <property type="evidence" value="ECO:0007669"/>
    <property type="project" value="UniProtKB-ARBA"/>
</dbReference>
<reference evidence="6" key="1">
    <citation type="journal article" date="2021" name="G3 (Bethesda)">
        <title>Genomic diversity, chromosomal rearrangements, and interspecies hybridization in the ogataea polymorpha species complex.</title>
        <authorList>
            <person name="Hanson S.J."/>
            <person name="Cinneide E.O."/>
            <person name="Salzberg L.I."/>
            <person name="Wolfe K.H."/>
            <person name="McGowan J."/>
            <person name="Fitzpatrick D.A."/>
            <person name="Matlin K."/>
        </authorList>
    </citation>
    <scope>NUCLEOTIDE SEQUENCE</scope>
    <source>
        <strain evidence="6">61-244</strain>
    </source>
</reference>
<protein>
    <submittedName>
        <fullName evidence="6">Uncharacterized protein</fullName>
    </submittedName>
</protein>
<evidence type="ECO:0000256" key="1">
    <source>
        <dbReference type="ARBA" id="ARBA00010996"/>
    </source>
</evidence>
<keyword evidence="5" id="KW-0472">Membrane</keyword>
<evidence type="ECO:0000256" key="3">
    <source>
        <dbReference type="PIRSR" id="PIRSR603782-2"/>
    </source>
</evidence>
<comment type="caution">
    <text evidence="6">The sequence shown here is derived from an EMBL/GenBank/DDBJ whole genome shotgun (WGS) entry which is preliminary data.</text>
</comment>
<dbReference type="InterPro" id="IPR036249">
    <property type="entry name" value="Thioredoxin-like_sf"/>
</dbReference>
<keyword evidence="3" id="KW-1015">Disulfide bond</keyword>
<feature type="compositionally biased region" description="Basic and acidic residues" evidence="4">
    <location>
        <begin position="54"/>
        <end position="66"/>
    </location>
</feature>
<organism evidence="6 7">
    <name type="scientific">Pichia angusta</name>
    <name type="common">Yeast</name>
    <name type="synonym">Hansenula polymorpha</name>
    <dbReference type="NCBI Taxonomy" id="870730"/>
    <lineage>
        <taxon>Eukaryota</taxon>
        <taxon>Fungi</taxon>
        <taxon>Dikarya</taxon>
        <taxon>Ascomycota</taxon>
        <taxon>Saccharomycotina</taxon>
        <taxon>Pichiomycetes</taxon>
        <taxon>Pichiales</taxon>
        <taxon>Pichiaceae</taxon>
        <taxon>Ogataea</taxon>
    </lineage>
</organism>
<proteinExistence type="inferred from homology"/>
<dbReference type="Pfam" id="PF02630">
    <property type="entry name" value="SCO1-SenC"/>
    <property type="match status" value="1"/>
</dbReference>
<dbReference type="SUPFAM" id="SSF52833">
    <property type="entry name" value="Thioredoxin-like"/>
    <property type="match status" value="1"/>
</dbReference>
<dbReference type="Proteomes" id="UP001196530">
    <property type="component" value="Unassembled WGS sequence"/>
</dbReference>
<keyword evidence="2" id="KW-0479">Metal-binding</keyword>
<dbReference type="FunFam" id="3.40.30.10:FF:000013">
    <property type="entry name" value="Blast:Protein SCO1 homolog, mitochondrial"/>
    <property type="match status" value="1"/>
</dbReference>
<feature type="disulfide bond" description="Redox-active" evidence="3">
    <location>
        <begin position="171"/>
        <end position="175"/>
    </location>
</feature>
<feature type="binding site" evidence="2">
    <location>
        <position position="262"/>
    </location>
    <ligand>
        <name>Cu cation</name>
        <dbReference type="ChEBI" id="CHEBI:23378"/>
    </ligand>
</feature>
<dbReference type="CDD" id="cd02968">
    <property type="entry name" value="SCO"/>
    <property type="match status" value="1"/>
</dbReference>
<evidence type="ECO:0000256" key="4">
    <source>
        <dbReference type="SAM" id="MobiDB-lite"/>
    </source>
</evidence>
<feature type="binding site" evidence="2">
    <location>
        <position position="175"/>
    </location>
    <ligand>
        <name>Cu cation</name>
        <dbReference type="ChEBI" id="CHEBI:23378"/>
    </ligand>
</feature>
<feature type="binding site" evidence="2">
    <location>
        <position position="171"/>
    </location>
    <ligand>
        <name>Cu cation</name>
        <dbReference type="ChEBI" id="CHEBI:23378"/>
    </ligand>
</feature>
<feature type="transmembrane region" description="Helical" evidence="5">
    <location>
        <begin position="94"/>
        <end position="115"/>
    </location>
</feature>
<feature type="region of interest" description="Disordered" evidence="4">
    <location>
        <begin position="50"/>
        <end position="79"/>
    </location>
</feature>
<dbReference type="GO" id="GO:0045454">
    <property type="term" value="P:cell redox homeostasis"/>
    <property type="evidence" value="ECO:0007669"/>
    <property type="project" value="UniProtKB-ARBA"/>
</dbReference>
<dbReference type="InterPro" id="IPR003782">
    <property type="entry name" value="SCO1/SenC"/>
</dbReference>
<dbReference type="GO" id="GO:0033617">
    <property type="term" value="P:mitochondrial respiratory chain complex IV assembly"/>
    <property type="evidence" value="ECO:0007669"/>
    <property type="project" value="TreeGrafter"/>
</dbReference>
<dbReference type="GeneID" id="66125141"/>
<dbReference type="PANTHER" id="PTHR12151">
    <property type="entry name" value="ELECTRON TRANSPORT PROTIN SCO1/SENC FAMILY MEMBER"/>
    <property type="match status" value="1"/>
</dbReference>
<evidence type="ECO:0000313" key="7">
    <source>
        <dbReference type="Proteomes" id="UP001196530"/>
    </source>
</evidence>
<dbReference type="EMBL" id="JAHLUX010000002">
    <property type="protein sequence ID" value="KAG7821006.1"/>
    <property type="molecule type" value="Genomic_DNA"/>
</dbReference>
<dbReference type="AlphaFoldDB" id="A0AAN6DL49"/>
<name>A0AAN6DL49_PICAN</name>
<keyword evidence="5" id="KW-1133">Transmembrane helix</keyword>